<sequence>MQVGNNSNASTNGMDSRKMDELDMDADTPNYIEVNLKEHFVQTLKDWKINYENKSVIWVTDNASNMEACFTSEKNWVRIPCIAHTLQLAVKDVSKAMPDLENIRKKCSKIVTHFSHSEPSQNGEKYPTGSKIIPIMSELIEEVQNKSNTTQGFQKTLCSELYKSLKGRMTQYLDMPILKIAMITDPHYFNNFIESEEENDEIKELLFELAGRFAVDSNDNDEECLVFNDEIVKKPKSKLQCRIEEKIAMKQAACNKHDRNIKEEIERFLMERDICDEMSTIIPELIVRRPVYQQDDLLKLSHYTNPQKPFSKKIAHNFKKIQPTSCFRRTVPIFDWLPRYKWKKDLYGDIIAGVTVAVMHIPQGMAYAMLGNVPAITGIYMAFFPVLIYFIFGTSKHNSMGRL</sequence>
<feature type="transmembrane region" description="Helical" evidence="6">
    <location>
        <begin position="373"/>
        <end position="392"/>
    </location>
</feature>
<dbReference type="PANTHER" id="PTHR11814">
    <property type="entry name" value="SULFATE TRANSPORTER"/>
    <property type="match status" value="1"/>
</dbReference>
<dbReference type="EMBL" id="JBJJXI010000123">
    <property type="protein sequence ID" value="KAL3389551.1"/>
    <property type="molecule type" value="Genomic_DNA"/>
</dbReference>
<organism evidence="8 9">
    <name type="scientific">Trichogramma kaykai</name>
    <dbReference type="NCBI Taxonomy" id="54128"/>
    <lineage>
        <taxon>Eukaryota</taxon>
        <taxon>Metazoa</taxon>
        <taxon>Ecdysozoa</taxon>
        <taxon>Arthropoda</taxon>
        <taxon>Hexapoda</taxon>
        <taxon>Insecta</taxon>
        <taxon>Pterygota</taxon>
        <taxon>Neoptera</taxon>
        <taxon>Endopterygota</taxon>
        <taxon>Hymenoptera</taxon>
        <taxon>Apocrita</taxon>
        <taxon>Proctotrupomorpha</taxon>
        <taxon>Chalcidoidea</taxon>
        <taxon>Trichogrammatidae</taxon>
        <taxon>Trichogramma</taxon>
    </lineage>
</organism>
<dbReference type="InterPro" id="IPR001902">
    <property type="entry name" value="SLC26A/SulP_fam"/>
</dbReference>
<evidence type="ECO:0000256" key="2">
    <source>
        <dbReference type="ARBA" id="ARBA00022692"/>
    </source>
</evidence>
<dbReference type="Pfam" id="PF00916">
    <property type="entry name" value="Sulfate_transp"/>
    <property type="match status" value="1"/>
</dbReference>
<keyword evidence="2 6" id="KW-0812">Transmembrane</keyword>
<evidence type="ECO:0000256" key="4">
    <source>
        <dbReference type="ARBA" id="ARBA00023136"/>
    </source>
</evidence>
<comment type="subcellular location">
    <subcellularLocation>
        <location evidence="1">Membrane</location>
        <topology evidence="1">Multi-pass membrane protein</topology>
    </subcellularLocation>
</comment>
<name>A0ABD2W9N0_9HYME</name>
<evidence type="ECO:0000256" key="1">
    <source>
        <dbReference type="ARBA" id="ARBA00004141"/>
    </source>
</evidence>
<feature type="compositionally biased region" description="Polar residues" evidence="5">
    <location>
        <begin position="1"/>
        <end position="14"/>
    </location>
</feature>
<dbReference type="GO" id="GO:0016020">
    <property type="term" value="C:membrane"/>
    <property type="evidence" value="ECO:0007669"/>
    <property type="project" value="UniProtKB-SubCell"/>
</dbReference>
<dbReference type="SUPFAM" id="SSF53098">
    <property type="entry name" value="Ribonuclease H-like"/>
    <property type="match status" value="1"/>
</dbReference>
<evidence type="ECO:0000256" key="5">
    <source>
        <dbReference type="SAM" id="MobiDB-lite"/>
    </source>
</evidence>
<keyword evidence="9" id="KW-1185">Reference proteome</keyword>
<keyword evidence="3 6" id="KW-1133">Transmembrane helix</keyword>
<keyword evidence="4 6" id="KW-0472">Membrane</keyword>
<gene>
    <name evidence="8" type="ORF">TKK_015758</name>
</gene>
<protein>
    <recommendedName>
        <fullName evidence="7">SLC26A/SulP transporter domain-containing protein</fullName>
    </recommendedName>
</protein>
<proteinExistence type="predicted"/>
<evidence type="ECO:0000313" key="8">
    <source>
        <dbReference type="EMBL" id="KAL3389551.1"/>
    </source>
</evidence>
<accession>A0ABD2W9N0</accession>
<dbReference type="InterPro" id="IPR012337">
    <property type="entry name" value="RNaseH-like_sf"/>
</dbReference>
<comment type="caution">
    <text evidence="8">The sequence shown here is derived from an EMBL/GenBank/DDBJ whole genome shotgun (WGS) entry which is preliminary data.</text>
</comment>
<dbReference type="InterPro" id="IPR011547">
    <property type="entry name" value="SLC26A/SulP_dom"/>
</dbReference>
<dbReference type="AlphaFoldDB" id="A0ABD2W9N0"/>
<evidence type="ECO:0000256" key="6">
    <source>
        <dbReference type="SAM" id="Phobius"/>
    </source>
</evidence>
<evidence type="ECO:0000256" key="3">
    <source>
        <dbReference type="ARBA" id="ARBA00022989"/>
    </source>
</evidence>
<evidence type="ECO:0000259" key="7">
    <source>
        <dbReference type="Pfam" id="PF00916"/>
    </source>
</evidence>
<feature type="domain" description="SLC26A/SulP transporter" evidence="7">
    <location>
        <begin position="346"/>
        <end position="401"/>
    </location>
</feature>
<feature type="region of interest" description="Disordered" evidence="5">
    <location>
        <begin position="1"/>
        <end position="21"/>
    </location>
</feature>
<dbReference type="Proteomes" id="UP001627154">
    <property type="component" value="Unassembled WGS sequence"/>
</dbReference>
<evidence type="ECO:0000313" key="9">
    <source>
        <dbReference type="Proteomes" id="UP001627154"/>
    </source>
</evidence>
<reference evidence="8 9" key="1">
    <citation type="journal article" date="2024" name="bioRxiv">
        <title>A reference genome for Trichogramma kaykai: A tiny desert-dwelling parasitoid wasp with competing sex-ratio distorters.</title>
        <authorList>
            <person name="Culotta J."/>
            <person name="Lindsey A.R."/>
        </authorList>
    </citation>
    <scope>NUCLEOTIDE SEQUENCE [LARGE SCALE GENOMIC DNA]</scope>
    <source>
        <strain evidence="8 9">KSX58</strain>
    </source>
</reference>